<evidence type="ECO:0000313" key="4">
    <source>
        <dbReference type="Proteomes" id="UP001367508"/>
    </source>
</evidence>
<keyword evidence="2" id="KW-0812">Transmembrane</keyword>
<dbReference type="AlphaFoldDB" id="A0AAN9PY53"/>
<evidence type="ECO:0000313" key="3">
    <source>
        <dbReference type="EMBL" id="KAK7315396.1"/>
    </source>
</evidence>
<keyword evidence="4" id="KW-1185">Reference proteome</keyword>
<feature type="region of interest" description="Disordered" evidence="1">
    <location>
        <begin position="164"/>
        <end position="204"/>
    </location>
</feature>
<accession>A0AAN9PY53</accession>
<name>A0AAN9PY53_CANGL</name>
<evidence type="ECO:0000256" key="1">
    <source>
        <dbReference type="SAM" id="MobiDB-lite"/>
    </source>
</evidence>
<evidence type="ECO:0000256" key="2">
    <source>
        <dbReference type="SAM" id="Phobius"/>
    </source>
</evidence>
<reference evidence="3 4" key="1">
    <citation type="submission" date="2024-01" db="EMBL/GenBank/DDBJ databases">
        <title>The genomes of 5 underutilized Papilionoideae crops provide insights into root nodulation and disease resistanc.</title>
        <authorList>
            <person name="Jiang F."/>
        </authorList>
    </citation>
    <scope>NUCLEOTIDE SEQUENCE [LARGE SCALE GENOMIC DNA]</scope>
    <source>
        <strain evidence="3">LVBAO_FW01</strain>
        <tissue evidence="3">Leaves</tissue>
    </source>
</reference>
<comment type="caution">
    <text evidence="3">The sequence shown here is derived from an EMBL/GenBank/DDBJ whole genome shotgun (WGS) entry which is preliminary data.</text>
</comment>
<keyword evidence="2" id="KW-0472">Membrane</keyword>
<dbReference type="EMBL" id="JAYMYQ010000008">
    <property type="protein sequence ID" value="KAK7315396.1"/>
    <property type="molecule type" value="Genomic_DNA"/>
</dbReference>
<protein>
    <submittedName>
        <fullName evidence="3">Uncharacterized protein</fullName>
    </submittedName>
</protein>
<gene>
    <name evidence="3" type="ORF">VNO77_33942</name>
</gene>
<proteinExistence type="predicted"/>
<dbReference type="Proteomes" id="UP001367508">
    <property type="component" value="Unassembled WGS sequence"/>
</dbReference>
<organism evidence="3 4">
    <name type="scientific">Canavalia gladiata</name>
    <name type="common">Sword bean</name>
    <name type="synonym">Dolichos gladiatus</name>
    <dbReference type="NCBI Taxonomy" id="3824"/>
    <lineage>
        <taxon>Eukaryota</taxon>
        <taxon>Viridiplantae</taxon>
        <taxon>Streptophyta</taxon>
        <taxon>Embryophyta</taxon>
        <taxon>Tracheophyta</taxon>
        <taxon>Spermatophyta</taxon>
        <taxon>Magnoliopsida</taxon>
        <taxon>eudicotyledons</taxon>
        <taxon>Gunneridae</taxon>
        <taxon>Pentapetalae</taxon>
        <taxon>rosids</taxon>
        <taxon>fabids</taxon>
        <taxon>Fabales</taxon>
        <taxon>Fabaceae</taxon>
        <taxon>Papilionoideae</taxon>
        <taxon>50 kb inversion clade</taxon>
        <taxon>NPAAA clade</taxon>
        <taxon>indigoferoid/millettioid clade</taxon>
        <taxon>Phaseoleae</taxon>
        <taxon>Canavalia</taxon>
    </lineage>
</organism>
<keyword evidence="2" id="KW-1133">Transmembrane helix</keyword>
<sequence>MEEKTDFPTRFWIKKSLFWWLLIEENRGNCAILVHHIVIAFITASYSLLIISVAVACCVIHAKIWNMLESVRKHDSVMAPTILTQPKSFSFSLNNILPSNSAEHLVQSLKNLAKYNTRFLRINIPDVYQYPLAAKPNIERLLLRSKPDQKVRLELDIDQIKENCQNRSISAPKSPKTPGQQQHRPAPHQTVTSRITGVSQPVKPSLSIHKIHPSTEI</sequence>
<feature type="compositionally biased region" description="Polar residues" evidence="1">
    <location>
        <begin position="164"/>
        <end position="199"/>
    </location>
</feature>
<feature type="transmembrane region" description="Helical" evidence="2">
    <location>
        <begin position="37"/>
        <end position="62"/>
    </location>
</feature>